<dbReference type="EMBL" id="UOFR01000070">
    <property type="protein sequence ID" value="VAW99840.1"/>
    <property type="molecule type" value="Genomic_DNA"/>
</dbReference>
<dbReference type="AlphaFoldDB" id="A0A3B1ADW5"/>
<sequence length="208" mass="23864">MGKLQTQIALILMSMPILAWSTEHVEKEMPQAQFSFQHQSFSIGSQVQDERFKRDGMANPGNNQARSQFQSSDLFGRMNQYDATFSYPFHTNKNFNFDLGVNLRFIDGDMIQNGLEQSQVRFNTAMPMLYANALYSLPNSGLSASIGASHFEYDQYYALDYKAKLRYQWEAGFGLEGGWQHQQLTIDGPDIQAEIQNTGPFLDFNYRF</sequence>
<gene>
    <name evidence="1" type="ORF">MNBD_GAMMA21-2368</name>
</gene>
<proteinExistence type="predicted"/>
<organism evidence="1">
    <name type="scientific">hydrothermal vent metagenome</name>
    <dbReference type="NCBI Taxonomy" id="652676"/>
    <lineage>
        <taxon>unclassified sequences</taxon>
        <taxon>metagenomes</taxon>
        <taxon>ecological metagenomes</taxon>
    </lineage>
</organism>
<protein>
    <recommendedName>
        <fullName evidence="2">Outer membrane protein beta-barrel domain-containing protein</fullName>
    </recommendedName>
</protein>
<reference evidence="1" key="1">
    <citation type="submission" date="2018-06" db="EMBL/GenBank/DDBJ databases">
        <authorList>
            <person name="Zhirakovskaya E."/>
        </authorList>
    </citation>
    <scope>NUCLEOTIDE SEQUENCE</scope>
</reference>
<evidence type="ECO:0008006" key="2">
    <source>
        <dbReference type="Google" id="ProtNLM"/>
    </source>
</evidence>
<name>A0A3B1ADW5_9ZZZZ</name>
<accession>A0A3B1ADW5</accession>
<evidence type="ECO:0000313" key="1">
    <source>
        <dbReference type="EMBL" id="VAW99840.1"/>
    </source>
</evidence>